<gene>
    <name evidence="1" type="ORF">ACFPWU_10750</name>
</gene>
<evidence type="ECO:0000313" key="1">
    <source>
        <dbReference type="EMBL" id="MFC6154135.1"/>
    </source>
</evidence>
<dbReference type="RefSeq" id="WP_128221668.1">
    <property type="nucleotide sequence ID" value="NZ_CP034929.1"/>
</dbReference>
<dbReference type="Proteomes" id="UP001596098">
    <property type="component" value="Unassembled WGS sequence"/>
</dbReference>
<name>A0ABW1QZT7_9ACTN</name>
<accession>A0ABW1QZT7</accession>
<keyword evidence="2" id="KW-1185">Reference proteome</keyword>
<evidence type="ECO:0008006" key="3">
    <source>
        <dbReference type="Google" id="ProtNLM"/>
    </source>
</evidence>
<reference evidence="2" key="1">
    <citation type="journal article" date="2019" name="Int. J. Syst. Evol. Microbiol.">
        <title>The Global Catalogue of Microorganisms (GCM) 10K type strain sequencing project: providing services to taxonomists for standard genome sequencing and annotation.</title>
        <authorList>
            <consortium name="The Broad Institute Genomics Platform"/>
            <consortium name="The Broad Institute Genome Sequencing Center for Infectious Disease"/>
            <person name="Wu L."/>
            <person name="Ma J."/>
        </authorList>
    </citation>
    <scope>NUCLEOTIDE SEQUENCE [LARGE SCALE GENOMIC DNA]</scope>
    <source>
        <strain evidence="2">DFY28</strain>
    </source>
</reference>
<comment type="caution">
    <text evidence="1">The sequence shown here is derived from an EMBL/GenBank/DDBJ whole genome shotgun (WGS) entry which is preliminary data.</text>
</comment>
<organism evidence="1 2">
    <name type="scientific">Nocardioides yefusunii</name>
    <dbReference type="NCBI Taxonomy" id="2500546"/>
    <lineage>
        <taxon>Bacteria</taxon>
        <taxon>Bacillati</taxon>
        <taxon>Actinomycetota</taxon>
        <taxon>Actinomycetes</taxon>
        <taxon>Propionibacteriales</taxon>
        <taxon>Nocardioidaceae</taxon>
        <taxon>Nocardioides</taxon>
    </lineage>
</organism>
<protein>
    <recommendedName>
        <fullName evidence="3">Flagellar protein FliT</fullName>
    </recommendedName>
</protein>
<evidence type="ECO:0000313" key="2">
    <source>
        <dbReference type="Proteomes" id="UP001596098"/>
    </source>
</evidence>
<dbReference type="EMBL" id="JBHSQI010000005">
    <property type="protein sequence ID" value="MFC6154135.1"/>
    <property type="molecule type" value="Genomic_DNA"/>
</dbReference>
<sequence>MTRDPWRTELGRLEQHVDEAENLLATALAGTSDDVDDVVEQYLALPQWSPASGIGRMPQELVAPAEELLARQRDLASRIEVFMRGVKRQRSIADRIHGATTARPRSVYLDVQA</sequence>
<proteinExistence type="predicted"/>